<accession>A0ABQ3LH52</accession>
<comment type="catalytic activity">
    <reaction evidence="1">
        <text>ATP + protein L-histidine = ADP + protein N-phospho-L-histidine.</text>
        <dbReference type="EC" id="2.7.13.3"/>
    </reaction>
</comment>
<dbReference type="Pfam" id="PF01590">
    <property type="entry name" value="GAF"/>
    <property type="match status" value="1"/>
</dbReference>
<dbReference type="EMBL" id="BNAQ01000002">
    <property type="protein sequence ID" value="GHH14003.1"/>
    <property type="molecule type" value="Genomic_DNA"/>
</dbReference>
<gene>
    <name evidence="10" type="ORF">GCM10008023_15270</name>
</gene>
<dbReference type="InterPro" id="IPR036890">
    <property type="entry name" value="HATPase_C_sf"/>
</dbReference>
<keyword evidence="4" id="KW-0808">Transferase</keyword>
<dbReference type="SUPFAM" id="SSF55874">
    <property type="entry name" value="ATPase domain of HSP90 chaperone/DNA topoisomerase II/histidine kinase"/>
    <property type="match status" value="1"/>
</dbReference>
<dbReference type="PROSITE" id="PS50109">
    <property type="entry name" value="HIS_KIN"/>
    <property type="match status" value="1"/>
</dbReference>
<evidence type="ECO:0000256" key="6">
    <source>
        <dbReference type="ARBA" id="ARBA00022777"/>
    </source>
</evidence>
<evidence type="ECO:0000256" key="5">
    <source>
        <dbReference type="ARBA" id="ARBA00022741"/>
    </source>
</evidence>
<sequence length="424" mass="45199">MTDDRAPQATNQTALLDGPSDDVVETTDCASNEPTSFAEAIEQVGAGSLLGYRLQQQAILSDFGLFALQCRDNEALLAKAAEMAADGMQTSLCKVLEYRAEQHDLIFRAGVGWRAGVIGKVSLAADDKSPAGFAYQNGTPVISNHLEGEERFRTPKIMVEHGVRRAINVLISTTAGPWGVLEVDSPSAGQFEAADIAFLQGFANLLGVAMDRQEGERRLAEAIDYQKVLVREASHRVKNSLTMLSSILHLQSRSNPLPEVSSALNEASGHVIAIARTHDQLWRQDTGRIEIPALIKDLCASLSTQLATVTLECSADDISLHADQAVAVGLLLTELVTNAAKYAYGDAGGRVVVTAKAQDSAIVVTVRDFGKGLPEAFDLTSRSSTSLGMQLIRTLVRSLDGVIDAGSDGGAWFAITFPAKPAHG</sequence>
<dbReference type="Pfam" id="PF02518">
    <property type="entry name" value="HATPase_c"/>
    <property type="match status" value="1"/>
</dbReference>
<dbReference type="Gene3D" id="3.30.450.40">
    <property type="match status" value="1"/>
</dbReference>
<dbReference type="GO" id="GO:0016301">
    <property type="term" value="F:kinase activity"/>
    <property type="evidence" value="ECO:0007669"/>
    <property type="project" value="UniProtKB-KW"/>
</dbReference>
<dbReference type="InterPro" id="IPR011495">
    <property type="entry name" value="Sig_transdc_His_kin_sub2_dim/P"/>
</dbReference>
<keyword evidence="3" id="KW-0597">Phosphoprotein</keyword>
<protein>
    <recommendedName>
        <fullName evidence="2">histidine kinase</fullName>
        <ecNumber evidence="2">2.7.13.3</ecNumber>
    </recommendedName>
</protein>
<dbReference type="EC" id="2.7.13.3" evidence="2"/>
<keyword evidence="6 10" id="KW-0418">Kinase</keyword>
<keyword evidence="11" id="KW-1185">Reference proteome</keyword>
<organism evidence="10 11">
    <name type="scientific">Sphingomonas glacialis</name>
    <dbReference type="NCBI Taxonomy" id="658225"/>
    <lineage>
        <taxon>Bacteria</taxon>
        <taxon>Pseudomonadati</taxon>
        <taxon>Pseudomonadota</taxon>
        <taxon>Alphaproteobacteria</taxon>
        <taxon>Sphingomonadales</taxon>
        <taxon>Sphingomonadaceae</taxon>
        <taxon>Sphingomonas</taxon>
    </lineage>
</organism>
<dbReference type="InterPro" id="IPR029016">
    <property type="entry name" value="GAF-like_dom_sf"/>
</dbReference>
<feature type="domain" description="Histidine kinase" evidence="9">
    <location>
        <begin position="232"/>
        <end position="421"/>
    </location>
</feature>
<dbReference type="InterPro" id="IPR003018">
    <property type="entry name" value="GAF"/>
</dbReference>
<dbReference type="Proteomes" id="UP000652430">
    <property type="component" value="Unassembled WGS sequence"/>
</dbReference>
<dbReference type="SMART" id="SM00387">
    <property type="entry name" value="HATPase_c"/>
    <property type="match status" value="1"/>
</dbReference>
<proteinExistence type="predicted"/>
<evidence type="ECO:0000256" key="8">
    <source>
        <dbReference type="SAM" id="MobiDB-lite"/>
    </source>
</evidence>
<evidence type="ECO:0000259" key="9">
    <source>
        <dbReference type="PROSITE" id="PS50109"/>
    </source>
</evidence>
<keyword evidence="7" id="KW-0067">ATP-binding</keyword>
<evidence type="ECO:0000256" key="7">
    <source>
        <dbReference type="ARBA" id="ARBA00022840"/>
    </source>
</evidence>
<dbReference type="Gene3D" id="3.30.565.10">
    <property type="entry name" value="Histidine kinase-like ATPase, C-terminal domain"/>
    <property type="match status" value="1"/>
</dbReference>
<evidence type="ECO:0000313" key="11">
    <source>
        <dbReference type="Proteomes" id="UP000652430"/>
    </source>
</evidence>
<evidence type="ECO:0000256" key="3">
    <source>
        <dbReference type="ARBA" id="ARBA00022553"/>
    </source>
</evidence>
<evidence type="ECO:0000256" key="2">
    <source>
        <dbReference type="ARBA" id="ARBA00012438"/>
    </source>
</evidence>
<name>A0ABQ3LH52_9SPHN</name>
<evidence type="ECO:0000313" key="10">
    <source>
        <dbReference type="EMBL" id="GHH14003.1"/>
    </source>
</evidence>
<keyword evidence="5" id="KW-0547">Nucleotide-binding</keyword>
<evidence type="ECO:0000256" key="4">
    <source>
        <dbReference type="ARBA" id="ARBA00022679"/>
    </source>
</evidence>
<reference evidence="11" key="1">
    <citation type="journal article" date="2019" name="Int. J. Syst. Evol. Microbiol.">
        <title>The Global Catalogue of Microorganisms (GCM) 10K type strain sequencing project: providing services to taxonomists for standard genome sequencing and annotation.</title>
        <authorList>
            <consortium name="The Broad Institute Genomics Platform"/>
            <consortium name="The Broad Institute Genome Sequencing Center for Infectious Disease"/>
            <person name="Wu L."/>
            <person name="Ma J."/>
        </authorList>
    </citation>
    <scope>NUCLEOTIDE SEQUENCE [LARGE SCALE GENOMIC DNA]</scope>
    <source>
        <strain evidence="11">CGMCC 1.8957</strain>
    </source>
</reference>
<dbReference type="RefSeq" id="WP_133186620.1">
    <property type="nucleotide sequence ID" value="NZ_BNAQ01000002.1"/>
</dbReference>
<comment type="caution">
    <text evidence="10">The sequence shown here is derived from an EMBL/GenBank/DDBJ whole genome shotgun (WGS) entry which is preliminary data.</text>
</comment>
<dbReference type="InterPro" id="IPR005467">
    <property type="entry name" value="His_kinase_dom"/>
</dbReference>
<feature type="region of interest" description="Disordered" evidence="8">
    <location>
        <begin position="1"/>
        <end position="22"/>
    </location>
</feature>
<evidence type="ECO:0000256" key="1">
    <source>
        <dbReference type="ARBA" id="ARBA00000085"/>
    </source>
</evidence>
<dbReference type="SUPFAM" id="SSF55781">
    <property type="entry name" value="GAF domain-like"/>
    <property type="match status" value="1"/>
</dbReference>
<dbReference type="Pfam" id="PF07568">
    <property type="entry name" value="HisKA_2"/>
    <property type="match status" value="1"/>
</dbReference>
<dbReference type="SMART" id="SM00065">
    <property type="entry name" value="GAF"/>
    <property type="match status" value="1"/>
</dbReference>
<dbReference type="PANTHER" id="PTHR41523:SF8">
    <property type="entry name" value="ETHYLENE RESPONSE SENSOR PROTEIN"/>
    <property type="match status" value="1"/>
</dbReference>
<dbReference type="PANTHER" id="PTHR41523">
    <property type="entry name" value="TWO-COMPONENT SYSTEM SENSOR PROTEIN"/>
    <property type="match status" value="1"/>
</dbReference>
<dbReference type="InterPro" id="IPR003594">
    <property type="entry name" value="HATPase_dom"/>
</dbReference>